<evidence type="ECO:0000313" key="3">
    <source>
        <dbReference type="Proteomes" id="UP000236754"/>
    </source>
</evidence>
<accession>A0A1H6E8Z8</accession>
<dbReference type="SUPFAM" id="SSF159234">
    <property type="entry name" value="FomD-like"/>
    <property type="match status" value="1"/>
</dbReference>
<keyword evidence="3" id="KW-1185">Reference proteome</keyword>
<sequence>MRQSGTARALVAQRIYDFEPVAATLVGDVLYSDQEYWRHAGKRRCFWLLEEDVQLVYEPFGWQGEWYVDLVSFEQAERDGLPLFTVRDRYVDVVVEGMGPTYRLIDLDEAAAALLSGELSAPALARTLVKAQEFTDRYLHRGAVFPPPALHGLFDPGHAYPHWASRPVRLRA</sequence>
<dbReference type="OrthoDB" id="2604282at2"/>
<dbReference type="InterPro" id="IPR035930">
    <property type="entry name" value="FomD-like_sf"/>
</dbReference>
<proteinExistence type="predicted"/>
<evidence type="ECO:0000259" key="1">
    <source>
        <dbReference type="Pfam" id="PF04167"/>
    </source>
</evidence>
<dbReference type="Gene3D" id="2.40.380.10">
    <property type="entry name" value="FomD-like"/>
    <property type="match status" value="1"/>
</dbReference>
<organism evidence="2 3">
    <name type="scientific">Actinacidiphila yanglinensis</name>
    <dbReference type="NCBI Taxonomy" id="310779"/>
    <lineage>
        <taxon>Bacteria</taxon>
        <taxon>Bacillati</taxon>
        <taxon>Actinomycetota</taxon>
        <taxon>Actinomycetes</taxon>
        <taxon>Kitasatosporales</taxon>
        <taxon>Streptomycetaceae</taxon>
        <taxon>Actinacidiphila</taxon>
    </lineage>
</organism>
<gene>
    <name evidence="2" type="ORF">SAMN05216223_12985</name>
</gene>
<evidence type="ECO:0000313" key="2">
    <source>
        <dbReference type="EMBL" id="SEG94230.1"/>
    </source>
</evidence>
<dbReference type="RefSeq" id="WP_103890741.1">
    <property type="nucleotide sequence ID" value="NZ_FNVU01000029.1"/>
</dbReference>
<protein>
    <recommendedName>
        <fullName evidence="1">DUF402 domain-containing protein</fullName>
    </recommendedName>
</protein>
<name>A0A1H6E8Z8_9ACTN</name>
<dbReference type="EMBL" id="FNVU01000029">
    <property type="protein sequence ID" value="SEG94230.1"/>
    <property type="molecule type" value="Genomic_DNA"/>
</dbReference>
<reference evidence="2 3" key="1">
    <citation type="submission" date="2016-10" db="EMBL/GenBank/DDBJ databases">
        <authorList>
            <person name="de Groot N.N."/>
        </authorList>
    </citation>
    <scope>NUCLEOTIDE SEQUENCE [LARGE SCALE GENOMIC DNA]</scope>
    <source>
        <strain evidence="2 3">CGMCC 4.2023</strain>
    </source>
</reference>
<dbReference type="Proteomes" id="UP000236754">
    <property type="component" value="Unassembled WGS sequence"/>
</dbReference>
<feature type="domain" description="DUF402" evidence="1">
    <location>
        <begin position="56"/>
        <end position="136"/>
    </location>
</feature>
<dbReference type="Pfam" id="PF04167">
    <property type="entry name" value="DUF402"/>
    <property type="match status" value="1"/>
</dbReference>
<dbReference type="AlphaFoldDB" id="A0A1H6E8Z8"/>
<dbReference type="InterPro" id="IPR007295">
    <property type="entry name" value="DUF402"/>
</dbReference>